<dbReference type="EMBL" id="POWG01000028">
    <property type="protein sequence ID" value="PNQ96584.1"/>
    <property type="molecule type" value="Genomic_DNA"/>
</dbReference>
<evidence type="ECO:0000313" key="3">
    <source>
        <dbReference type="Proteomes" id="UP000236268"/>
    </source>
</evidence>
<feature type="transmembrane region" description="Helical" evidence="1">
    <location>
        <begin position="391"/>
        <end position="413"/>
    </location>
</feature>
<evidence type="ECO:0000313" key="2">
    <source>
        <dbReference type="EMBL" id="PNQ96584.1"/>
    </source>
</evidence>
<feature type="transmembrane region" description="Helical" evidence="1">
    <location>
        <begin position="88"/>
        <end position="108"/>
    </location>
</feature>
<gene>
    <name evidence="2" type="ORF">C1S70_22705</name>
</gene>
<feature type="transmembrane region" description="Helical" evidence="1">
    <location>
        <begin position="114"/>
        <end position="147"/>
    </location>
</feature>
<feature type="transmembrane region" description="Helical" evidence="1">
    <location>
        <begin position="181"/>
        <end position="203"/>
    </location>
</feature>
<feature type="transmembrane region" description="Helical" evidence="1">
    <location>
        <begin position="293"/>
        <end position="314"/>
    </location>
</feature>
<proteinExistence type="predicted"/>
<keyword evidence="1" id="KW-0472">Membrane</keyword>
<keyword evidence="1" id="KW-0812">Transmembrane</keyword>
<evidence type="ECO:0000256" key="1">
    <source>
        <dbReference type="SAM" id="Phobius"/>
    </source>
</evidence>
<feature type="transmembrane region" description="Helical" evidence="1">
    <location>
        <begin position="358"/>
        <end position="379"/>
    </location>
</feature>
<sequence>MGQSFPVRWPAMPTGRTAAALTLLLVAVAYFHGFFNYGFEWGDVGSYAQVVYELSRGGTPGDYVGYGLLWYGLGLAGVAVAGPGYGTILLTLYGVILGVAFLFFFGTWLATGRVWAAFLVALLFVLVPPFPASAVRSLAFGINLLAFLWLARAPLGRDGQALVLAAVAVGVTFMLRPDFGYFFTLCLGLLMAVRSACTSGTMAARLADFLRSASLAAAVIAVTVAPLFLIAWSGGYLTTILDDYLSYPRRILFFILQSPSLANMVGGKPASDAGFLKILPVSALFAGPFGERVFAFLIYSTMLGLALFAVHALWGWVRRPGDVRRNLLTLTVLMLAGSQWPIFAFFRPAWIHFATFMHGYLVLAAVAAAGLLGVLGFGGPARSAGERGRGSLAKALAAAGLFVLAAQAVLFVVHGVQVPGVGALAQREGRDVAMSAGHGVDVMVSAAEKRQYETIDALIRAHSRPEDRIVCVPYCPGYAFMAERRMLFKEHYVDDNTPNLYPGWIDRAIALTEAERPPVILVQDWAPNQTEASRFAVWAAPYMAFVRSRYPGVVPFPGGTAYLAERVDEPSRVVQVQAYGPQATPAGVPFNRQPDGASALWMSVPGLSGSAQVRFDGTPLASAVAGDVISALIPVDRIAAPGRHWLEVVDPASGLRTEPVPFDVTGP</sequence>
<protein>
    <recommendedName>
        <fullName evidence="4">Glycosyltransferase RgtA/B/C/D-like domain-containing protein</fullName>
    </recommendedName>
</protein>
<dbReference type="Proteomes" id="UP000236268">
    <property type="component" value="Unassembled WGS sequence"/>
</dbReference>
<reference evidence="2 3" key="1">
    <citation type="submission" date="2018-01" db="EMBL/GenBank/DDBJ databases">
        <title>Whole genome sequence of Azospirillum brasilense REC3 isolated from strawberry roots.</title>
        <authorList>
            <person name="Fontana C.A."/>
            <person name="Salazar S.M."/>
            <person name="Bassi D."/>
            <person name="Puglisi E."/>
            <person name="Lovaisa N.C."/>
            <person name="Toffoli L.M."/>
            <person name="Pedraza R."/>
            <person name="Cocconcelli P.S."/>
        </authorList>
    </citation>
    <scope>NUCLEOTIDE SEQUENCE [LARGE SCALE GENOMIC DNA]</scope>
    <source>
        <strain evidence="2 3">REC3</strain>
        <plasmid evidence="2">p16unnamed</plasmid>
    </source>
</reference>
<comment type="caution">
    <text evidence="2">The sequence shown here is derived from an EMBL/GenBank/DDBJ whole genome shotgun (WGS) entry which is preliminary data.</text>
</comment>
<evidence type="ECO:0008006" key="4">
    <source>
        <dbReference type="Google" id="ProtNLM"/>
    </source>
</evidence>
<feature type="transmembrane region" description="Helical" evidence="1">
    <location>
        <begin position="326"/>
        <end position="346"/>
    </location>
</feature>
<organism evidence="2 3">
    <name type="scientific">Azospirillum argentinense</name>
    <dbReference type="NCBI Taxonomy" id="2970906"/>
    <lineage>
        <taxon>Bacteria</taxon>
        <taxon>Pseudomonadati</taxon>
        <taxon>Pseudomonadota</taxon>
        <taxon>Alphaproteobacteria</taxon>
        <taxon>Rhodospirillales</taxon>
        <taxon>Azospirillaceae</taxon>
        <taxon>Azospirillum</taxon>
    </lineage>
</organism>
<geneLocation type="plasmid" evidence="2">
    <name>p16unnamed</name>
</geneLocation>
<feature type="transmembrane region" description="Helical" evidence="1">
    <location>
        <begin position="63"/>
        <end position="81"/>
    </location>
</feature>
<name>A0A2K1FVM7_9PROT</name>
<dbReference type="AlphaFoldDB" id="A0A2K1FVM7"/>
<keyword evidence="1" id="KW-1133">Transmembrane helix</keyword>
<accession>A0A2K1FVM7</accession>
<feature type="transmembrane region" description="Helical" evidence="1">
    <location>
        <begin position="215"/>
        <end position="237"/>
    </location>
</feature>
<keyword evidence="2" id="KW-0614">Plasmid</keyword>